<dbReference type="Proteomes" id="UP000471293">
    <property type="component" value="Unassembled WGS sequence"/>
</dbReference>
<reference evidence="1 2" key="1">
    <citation type="submission" date="2020-01" db="EMBL/GenBank/DDBJ databases">
        <title>Insect and environment-associated Actinomycetes.</title>
        <authorList>
            <person name="Currrie C."/>
            <person name="Chevrette M."/>
            <person name="Carlson C."/>
            <person name="Stubbendieck R."/>
            <person name="Wendt-Pienkowski E."/>
        </authorList>
    </citation>
    <scope>NUCLEOTIDE SEQUENCE [LARGE SCALE GENOMIC DNA]</scope>
    <source>
        <strain evidence="1 2">SID11342</strain>
    </source>
</reference>
<protein>
    <submittedName>
        <fullName evidence="1">Uncharacterized protein</fullName>
    </submittedName>
</protein>
<proteinExistence type="predicted"/>
<dbReference type="EMBL" id="JAAGLQ010000648">
    <property type="protein sequence ID" value="NEA19800.1"/>
    <property type="molecule type" value="Genomic_DNA"/>
</dbReference>
<evidence type="ECO:0000313" key="2">
    <source>
        <dbReference type="Proteomes" id="UP000471293"/>
    </source>
</evidence>
<organism evidence="1 2">
    <name type="scientific">Streptomyces halstedii</name>
    <dbReference type="NCBI Taxonomy" id="1944"/>
    <lineage>
        <taxon>Bacteria</taxon>
        <taxon>Bacillati</taxon>
        <taxon>Actinomycetota</taxon>
        <taxon>Actinomycetes</taxon>
        <taxon>Kitasatosporales</taxon>
        <taxon>Streptomycetaceae</taxon>
        <taxon>Streptomyces</taxon>
    </lineage>
</organism>
<sequence length="50" mass="5586">MVIPTRDQVDDATVLHRAVIDHTVSCEVCDRTGPCVYLVRLKEMSQEAQG</sequence>
<comment type="caution">
    <text evidence="1">The sequence shown here is derived from an EMBL/GenBank/DDBJ whole genome shotgun (WGS) entry which is preliminary data.</text>
</comment>
<dbReference type="AlphaFoldDB" id="A0A6N9U7I9"/>
<accession>A0A6N9U7I9</accession>
<gene>
    <name evidence="1" type="ORF">G3I29_30980</name>
</gene>
<name>A0A6N9U7I9_STRHA</name>
<evidence type="ECO:0000313" key="1">
    <source>
        <dbReference type="EMBL" id="NEA19800.1"/>
    </source>
</evidence>